<dbReference type="GO" id="GO:0005829">
    <property type="term" value="C:cytosol"/>
    <property type="evidence" value="ECO:0007669"/>
    <property type="project" value="TreeGrafter"/>
</dbReference>
<dbReference type="InterPro" id="IPR023198">
    <property type="entry name" value="PGP-like_dom2"/>
</dbReference>
<reference evidence="1" key="1">
    <citation type="submission" date="2020-05" db="EMBL/GenBank/DDBJ databases">
        <authorList>
            <person name="Chiriac C."/>
            <person name="Salcher M."/>
            <person name="Ghai R."/>
            <person name="Kavagutti S V."/>
        </authorList>
    </citation>
    <scope>NUCLEOTIDE SEQUENCE</scope>
</reference>
<dbReference type="Pfam" id="PF13419">
    <property type="entry name" value="HAD_2"/>
    <property type="match status" value="1"/>
</dbReference>
<dbReference type="GO" id="GO:0004713">
    <property type="term" value="F:protein tyrosine kinase activity"/>
    <property type="evidence" value="ECO:0007669"/>
    <property type="project" value="TreeGrafter"/>
</dbReference>
<dbReference type="PANTHER" id="PTHR43434">
    <property type="entry name" value="PHOSPHOGLYCOLATE PHOSPHATASE"/>
    <property type="match status" value="1"/>
</dbReference>
<dbReference type="EMBL" id="CAEZUX010000082">
    <property type="protein sequence ID" value="CAB4617024.1"/>
    <property type="molecule type" value="Genomic_DNA"/>
</dbReference>
<dbReference type="AlphaFoldDB" id="A0A6J6I0L6"/>
<organism evidence="1">
    <name type="scientific">freshwater metagenome</name>
    <dbReference type="NCBI Taxonomy" id="449393"/>
    <lineage>
        <taxon>unclassified sequences</taxon>
        <taxon>metagenomes</taxon>
        <taxon>ecological metagenomes</taxon>
    </lineage>
</organism>
<dbReference type="InterPro" id="IPR036412">
    <property type="entry name" value="HAD-like_sf"/>
</dbReference>
<proteinExistence type="predicted"/>
<sequence>MTSRNVLFWDLDGTIADSGAGITASMNEIFANVGAEAMSDVEIRRVIGPPLQTTMPELLSRRGLDVARSEEFIHEYRRVYIEHHLPHTSVIEGMRDVIETLSQHWHLAVVTAKPQEQAVVAIRATGLDHHMVTVVGPAADAPVHKSVLLRRALVDVERELGVVPALEKCWMIGDRNHDIEAGVQVGTNAAGVLWGYGDHAELASAGAHAIVSHPTELLSLLLPSD</sequence>
<name>A0A6J6I0L6_9ZZZZ</name>
<dbReference type="SFLD" id="SFLDS00003">
    <property type="entry name" value="Haloacid_Dehalogenase"/>
    <property type="match status" value="1"/>
</dbReference>
<dbReference type="SUPFAM" id="SSF56784">
    <property type="entry name" value="HAD-like"/>
    <property type="match status" value="1"/>
</dbReference>
<evidence type="ECO:0000313" key="1">
    <source>
        <dbReference type="EMBL" id="CAB4617024.1"/>
    </source>
</evidence>
<dbReference type="InterPro" id="IPR023214">
    <property type="entry name" value="HAD_sf"/>
</dbReference>
<dbReference type="InterPro" id="IPR041492">
    <property type="entry name" value="HAD_2"/>
</dbReference>
<accession>A0A6J6I0L6</accession>
<dbReference type="SFLD" id="SFLDG01129">
    <property type="entry name" value="C1.5:_HAD__Beta-PGM__Phosphata"/>
    <property type="match status" value="1"/>
</dbReference>
<gene>
    <name evidence="1" type="ORF">UFOPK1874_00779</name>
</gene>
<dbReference type="InterPro" id="IPR050155">
    <property type="entry name" value="HAD-like_hydrolase_sf"/>
</dbReference>
<dbReference type="Gene3D" id="3.40.50.1000">
    <property type="entry name" value="HAD superfamily/HAD-like"/>
    <property type="match status" value="1"/>
</dbReference>
<protein>
    <submittedName>
        <fullName evidence="1">Unannotated protein</fullName>
    </submittedName>
</protein>
<dbReference type="Gene3D" id="1.10.150.240">
    <property type="entry name" value="Putative phosphatase, domain 2"/>
    <property type="match status" value="1"/>
</dbReference>
<dbReference type="PANTHER" id="PTHR43434:SF20">
    <property type="entry name" value="5'-NUCLEOTIDASE"/>
    <property type="match status" value="1"/>
</dbReference>